<dbReference type="SUPFAM" id="SSF75712">
    <property type="entry name" value="Rad50 coiled-coil Zn hook"/>
    <property type="match status" value="1"/>
</dbReference>
<evidence type="ECO:0000256" key="4">
    <source>
        <dbReference type="SAM" id="Coils"/>
    </source>
</evidence>
<keyword evidence="4" id="KW-0175">Coiled coil</keyword>
<feature type="coiled-coil region" evidence="4">
    <location>
        <begin position="174"/>
        <end position="238"/>
    </location>
</feature>
<dbReference type="EMBL" id="CP003732">
    <property type="protein sequence ID" value="AFV11157.1"/>
    <property type="molecule type" value="Genomic_DNA"/>
</dbReference>
<dbReference type="Pfam" id="PF13476">
    <property type="entry name" value="AAA_23"/>
    <property type="match status" value="1"/>
</dbReference>
<dbReference type="eggNOG" id="COG0419">
    <property type="taxonomic scope" value="Bacteria"/>
</dbReference>
<dbReference type="AlphaFoldDB" id="K4LGE8"/>
<evidence type="ECO:0000256" key="2">
    <source>
        <dbReference type="ARBA" id="ARBA00011322"/>
    </source>
</evidence>
<protein>
    <recommendedName>
        <fullName evidence="3">Nuclease SbcCD subunit C</fullName>
    </recommendedName>
</protein>
<name>K4LGE8_THEPS</name>
<evidence type="ECO:0000259" key="5">
    <source>
        <dbReference type="Pfam" id="PF13476"/>
    </source>
</evidence>
<evidence type="ECO:0000256" key="3">
    <source>
        <dbReference type="ARBA" id="ARBA00013368"/>
    </source>
</evidence>
<reference evidence="6 7" key="1">
    <citation type="journal article" date="2012" name="BMC Genomics">
        <title>Genome-guided analysis of physiological and morphological traits of the fermentative acetate oxidizer Thermacetogenium phaeum.</title>
        <authorList>
            <person name="Oehler D."/>
            <person name="Poehlein A."/>
            <person name="Leimbach A."/>
            <person name="Muller N."/>
            <person name="Daniel R."/>
            <person name="Gottschalk G."/>
            <person name="Schink B."/>
        </authorList>
    </citation>
    <scope>NUCLEOTIDE SEQUENCE [LARGE SCALE GENOMIC DNA]</scope>
    <source>
        <strain evidence="7">ATCC BAA-254 / DSM 26808 / PB</strain>
    </source>
</reference>
<feature type="domain" description="Rad50/SbcC-type AAA" evidence="5">
    <location>
        <begin position="6"/>
        <end position="228"/>
    </location>
</feature>
<sequence>MSYIKKLVVDNFQSHEHTEVEFGPGLNVIVGPSDHGKSALVRALRWLFYNEPRGTGFIRVGAQLCRVRVVMDDGTVVTRLRTTSGKNQYLLQKPGEEEVVFEGFGSEVPAEVIKTTGVRKILVDEHSKAELNLGGQLDGPFLLAENGAVRAKVIGQLGGVHLLDWAQRSVNTELRRLRDEENRIGERLENLVEALRAYEHLPVLQDRIERCADLLRQAEEKERAIGELLALRREWEENSAALAETERTLSELAGCEEAEERVRYLEGIGRKYREMTALLQEMRLVENRLKQAEQVITGSGRVPAAEDLLVKAADLYKEWSELSQTSGELARVTALLNRIALIAGRTGELGVGEARLSGAEEVLRTLTSCREVLREWREHEKAYRGVCLAAERYQKEIEQQLKAFRDLLMELGRCPVCLGELDREAIKRVLDEYR</sequence>
<dbReference type="HOGENOM" id="CLU_564643_0_0_9"/>
<dbReference type="Gene3D" id="3.40.50.300">
    <property type="entry name" value="P-loop containing nucleotide triphosphate hydrolases"/>
    <property type="match status" value="1"/>
</dbReference>
<dbReference type="STRING" id="1089553.Tph_c09270"/>
<dbReference type="RefSeq" id="WP_015050038.1">
    <property type="nucleotide sequence ID" value="NC_018870.1"/>
</dbReference>
<organism evidence="6 7">
    <name type="scientific">Thermacetogenium phaeum (strain ATCC BAA-254 / DSM 26808 / PB)</name>
    <dbReference type="NCBI Taxonomy" id="1089553"/>
    <lineage>
        <taxon>Bacteria</taxon>
        <taxon>Bacillati</taxon>
        <taxon>Bacillota</taxon>
        <taxon>Clostridia</taxon>
        <taxon>Thermoanaerobacterales</taxon>
        <taxon>Thermoanaerobacteraceae</taxon>
        <taxon>Thermacetogenium</taxon>
    </lineage>
</organism>
<dbReference type="KEGG" id="tpz:Tph_c09270"/>
<evidence type="ECO:0000256" key="1">
    <source>
        <dbReference type="ARBA" id="ARBA00006930"/>
    </source>
</evidence>
<keyword evidence="7" id="KW-1185">Reference proteome</keyword>
<dbReference type="GO" id="GO:0006302">
    <property type="term" value="P:double-strand break repair"/>
    <property type="evidence" value="ECO:0007669"/>
    <property type="project" value="InterPro"/>
</dbReference>
<evidence type="ECO:0000313" key="7">
    <source>
        <dbReference type="Proteomes" id="UP000000467"/>
    </source>
</evidence>
<dbReference type="SUPFAM" id="SSF52540">
    <property type="entry name" value="P-loop containing nucleoside triphosphate hydrolases"/>
    <property type="match status" value="1"/>
</dbReference>
<dbReference type="InterPro" id="IPR038729">
    <property type="entry name" value="Rad50/SbcC_AAA"/>
</dbReference>
<dbReference type="PANTHER" id="PTHR32114:SF2">
    <property type="entry name" value="ABC TRANSPORTER ABCH.3"/>
    <property type="match status" value="1"/>
</dbReference>
<dbReference type="PANTHER" id="PTHR32114">
    <property type="entry name" value="ABC TRANSPORTER ABCH.3"/>
    <property type="match status" value="1"/>
</dbReference>
<dbReference type="OrthoDB" id="267455at2"/>
<dbReference type="InterPro" id="IPR027417">
    <property type="entry name" value="P-loop_NTPase"/>
</dbReference>
<evidence type="ECO:0000313" key="6">
    <source>
        <dbReference type="EMBL" id="AFV11157.1"/>
    </source>
</evidence>
<dbReference type="GO" id="GO:0016887">
    <property type="term" value="F:ATP hydrolysis activity"/>
    <property type="evidence" value="ECO:0007669"/>
    <property type="project" value="InterPro"/>
</dbReference>
<comment type="subunit">
    <text evidence="2">Heterodimer of SbcC and SbcD.</text>
</comment>
<dbReference type="Proteomes" id="UP000000467">
    <property type="component" value="Chromosome"/>
</dbReference>
<proteinExistence type="inferred from homology"/>
<accession>K4LGE8</accession>
<gene>
    <name evidence="6" type="ordered locus">Tph_c09270</name>
</gene>
<comment type="similarity">
    <text evidence="1">Belongs to the SMC family. SbcC subfamily.</text>
</comment>